<proteinExistence type="predicted"/>
<protein>
    <submittedName>
        <fullName evidence="2">Uncharacterized protein</fullName>
    </submittedName>
</protein>
<accession>A0A2P2IZF1</accession>
<name>A0A2P2IZF1_RHIMU</name>
<organism evidence="2">
    <name type="scientific">Rhizophora mucronata</name>
    <name type="common">Asiatic mangrove</name>
    <dbReference type="NCBI Taxonomy" id="61149"/>
    <lineage>
        <taxon>Eukaryota</taxon>
        <taxon>Viridiplantae</taxon>
        <taxon>Streptophyta</taxon>
        <taxon>Embryophyta</taxon>
        <taxon>Tracheophyta</taxon>
        <taxon>Spermatophyta</taxon>
        <taxon>Magnoliopsida</taxon>
        <taxon>eudicotyledons</taxon>
        <taxon>Gunneridae</taxon>
        <taxon>Pentapetalae</taxon>
        <taxon>rosids</taxon>
        <taxon>fabids</taxon>
        <taxon>Malpighiales</taxon>
        <taxon>Rhizophoraceae</taxon>
        <taxon>Rhizophora</taxon>
    </lineage>
</organism>
<feature type="signal peptide" evidence="1">
    <location>
        <begin position="1"/>
        <end position="16"/>
    </location>
</feature>
<dbReference type="AlphaFoldDB" id="A0A2P2IZF1"/>
<evidence type="ECO:0000256" key="1">
    <source>
        <dbReference type="SAM" id="SignalP"/>
    </source>
</evidence>
<evidence type="ECO:0000313" key="2">
    <source>
        <dbReference type="EMBL" id="MBW86605.1"/>
    </source>
</evidence>
<sequence>MMMMMISWIAHHHLWTCLTPAGLDHPSSVMMTKTSRK</sequence>
<keyword evidence="1" id="KW-0732">Signal</keyword>
<feature type="chain" id="PRO_5015166533" evidence="1">
    <location>
        <begin position="17"/>
        <end position="37"/>
    </location>
</feature>
<dbReference type="EMBL" id="GGEC01006122">
    <property type="protein sequence ID" value="MBW86605.1"/>
    <property type="molecule type" value="Transcribed_RNA"/>
</dbReference>
<reference evidence="2" key="1">
    <citation type="submission" date="2018-02" db="EMBL/GenBank/DDBJ databases">
        <title>Rhizophora mucronata_Transcriptome.</title>
        <authorList>
            <person name="Meera S.P."/>
            <person name="Sreeshan A."/>
            <person name="Augustine A."/>
        </authorList>
    </citation>
    <scope>NUCLEOTIDE SEQUENCE</scope>
    <source>
        <tissue evidence="2">Leaf</tissue>
    </source>
</reference>